<keyword evidence="1" id="KW-0479">Metal-binding</keyword>
<dbReference type="InterPro" id="IPR050701">
    <property type="entry name" value="Histone_Mod_Regulator"/>
</dbReference>
<keyword evidence="2 4" id="KW-0863">Zinc-finger</keyword>
<feature type="region of interest" description="Disordered" evidence="6">
    <location>
        <begin position="621"/>
        <end position="760"/>
    </location>
</feature>
<feature type="compositionally biased region" description="Pro residues" evidence="6">
    <location>
        <begin position="743"/>
        <end position="757"/>
    </location>
</feature>
<evidence type="ECO:0000256" key="6">
    <source>
        <dbReference type="SAM" id="MobiDB-lite"/>
    </source>
</evidence>
<feature type="region of interest" description="Disordered" evidence="6">
    <location>
        <begin position="1"/>
        <end position="73"/>
    </location>
</feature>
<evidence type="ECO:0000256" key="5">
    <source>
        <dbReference type="SAM" id="Coils"/>
    </source>
</evidence>
<evidence type="ECO:0000259" key="8">
    <source>
        <dbReference type="PROSITE" id="PS51805"/>
    </source>
</evidence>
<dbReference type="GO" id="GO:0008270">
    <property type="term" value="F:zinc ion binding"/>
    <property type="evidence" value="ECO:0007669"/>
    <property type="project" value="UniProtKB-KW"/>
</dbReference>
<dbReference type="InterPro" id="IPR034732">
    <property type="entry name" value="EPHD"/>
</dbReference>
<feature type="compositionally biased region" description="Basic and acidic residues" evidence="6">
    <location>
        <begin position="899"/>
        <end position="911"/>
    </location>
</feature>
<keyword evidence="3" id="KW-0862">Zinc</keyword>
<keyword evidence="5" id="KW-0175">Coiled coil</keyword>
<dbReference type="InterPro" id="IPR019786">
    <property type="entry name" value="Zinc_finger_PHD-type_CS"/>
</dbReference>
<dbReference type="PROSITE" id="PS50016">
    <property type="entry name" value="ZF_PHD_2"/>
    <property type="match status" value="3"/>
</dbReference>
<feature type="compositionally biased region" description="Acidic residues" evidence="6">
    <location>
        <begin position="34"/>
        <end position="56"/>
    </location>
</feature>
<dbReference type="Pfam" id="PF13832">
    <property type="entry name" value="zf-HC5HC2H_2"/>
    <property type="match status" value="1"/>
</dbReference>
<feature type="compositionally biased region" description="Polar residues" evidence="6">
    <location>
        <begin position="678"/>
        <end position="695"/>
    </location>
</feature>
<reference evidence="9" key="1">
    <citation type="submission" date="2018-09" db="EMBL/GenBank/DDBJ databases">
        <authorList>
            <person name="Parvin R."/>
            <person name="Begum J.A."/>
            <person name="Chowdhury E.H."/>
            <person name="Islam M.R."/>
            <person name="Harder T."/>
        </authorList>
    </citation>
    <scope>NUCLEOTIDE SEQUENCE</scope>
</reference>
<dbReference type="SUPFAM" id="SSF57903">
    <property type="entry name" value="FYVE/PHD zinc finger"/>
    <property type="match status" value="3"/>
</dbReference>
<evidence type="ECO:0000259" key="7">
    <source>
        <dbReference type="PROSITE" id="PS50016"/>
    </source>
</evidence>
<dbReference type="EMBL" id="LS999179">
    <property type="protein sequence ID" value="SZF06497.1"/>
    <property type="molecule type" value="mRNA"/>
</dbReference>
<gene>
    <name evidence="9" type="primary">PSOVI294g01700</name>
</gene>
<protein>
    <submittedName>
        <fullName evidence="9">PHD finger protein 14 isoform X1</fullName>
    </submittedName>
</protein>
<evidence type="ECO:0000313" key="9">
    <source>
        <dbReference type="EMBL" id="SZF06497.1"/>
    </source>
</evidence>
<sequence length="978" mass="110201">MIGVKQTSTYELLQNIDNDSDEDDDDFNPPSNVADDDDDSNSNSEESGDNSDDNDGTGDHDDQGIVPNDDNSNIIDFLKKTSQNKSKKFCQNLNEASNIANNDHSKNMDEKCRKILICSICLGEQMMFDNEIVECDSCGITVHEQCYGIQPDDSESVDSDTSSSSTEPWFCDPCLAGEREPLCELCPTIDCSGIYKLTNHGRWVHMICALYIEDIKFVDQERLRGPSLADIPYSNWGTKLCILCHDENFAQTGVCIRCDAGLCRMNFHVTCAQREGLLTELRHADGDDNNAIHTYIAYCRLHSDRESAKKKRLNYSALLARNRYLKQQKFNRKIDETITDDRIRRKLSLQRAKFEKNFKQIQAMTLPEKCQPKFLDSSPVAMRKLMKRYELAGLSMGKESFMVQEELNDIGRKWYVPPAFSVEFFLYYHDRDKRIAKMHKELNDLKEEKTQLKERETELFEKYEKSLEEHKQVNLAKINSLKKIIRYLSILESFQSNNDNTKSSNSNDSINEQLDRIKSTKFGSKIVAKIEKIVPNLVEILQNGTNEATKPFTSSTKLSKMLSELQMKHCSICQKSNESHLMILCDSCQLYYHLKCLDPPLKRMPKKTRFGGWQCSDCTENEEQANDSGNDDRDESINDGKNNGDSSIEDATKSLKPIKRRLRENRKMSLKYLENDESSNNSTMTARSSPHTSATKGVKRVKNDKKPSPVVTKAKKRKASTEDNSAETKLNHSKVDISLPQSSCPPIPAPPPPPPPQTLSTVKVSIKRSKRMKSESSLLLLNNEGEQVDQSKSIIENGNPNTDDCDLKCFGCKIEIPSSSDYIRCDHCDNCFHNHCSKPLGSKSSIPRGGHKWKCISCEKASNVSIETVKEPERVETKVDASKTAISEDKALEATNIDDTTKESADKKAKDPVVSSSESSMDVDQPALTIDECSPPPPASMTSMSGQNDDESEEIEEISATEEAKDQGDCGKDSKEVD</sequence>
<dbReference type="InterPro" id="IPR011011">
    <property type="entry name" value="Znf_FYVE_PHD"/>
</dbReference>
<feature type="compositionally biased region" description="Low complexity" evidence="6">
    <location>
        <begin position="912"/>
        <end position="924"/>
    </location>
</feature>
<dbReference type="SMART" id="SM00249">
    <property type="entry name" value="PHD"/>
    <property type="match status" value="4"/>
</dbReference>
<feature type="compositionally biased region" description="Basic and acidic residues" evidence="6">
    <location>
        <begin position="962"/>
        <end position="978"/>
    </location>
</feature>
<evidence type="ECO:0000256" key="1">
    <source>
        <dbReference type="ARBA" id="ARBA00022723"/>
    </source>
</evidence>
<dbReference type="Gene3D" id="2.30.30.1150">
    <property type="match status" value="1"/>
</dbReference>
<dbReference type="PANTHER" id="PTHR13793:SF150">
    <property type="entry name" value="PHD FINGER PROTEIN 14"/>
    <property type="match status" value="1"/>
</dbReference>
<evidence type="ECO:0000256" key="2">
    <source>
        <dbReference type="ARBA" id="ARBA00022771"/>
    </source>
</evidence>
<dbReference type="Gene3D" id="3.30.40.10">
    <property type="entry name" value="Zinc/RING finger domain, C3HC4 (zinc finger)"/>
    <property type="match status" value="3"/>
</dbReference>
<evidence type="ECO:0000256" key="4">
    <source>
        <dbReference type="PROSITE-ProRule" id="PRU00146"/>
    </source>
</evidence>
<dbReference type="InterPro" id="IPR001965">
    <property type="entry name" value="Znf_PHD"/>
</dbReference>
<feature type="compositionally biased region" description="Polar residues" evidence="6">
    <location>
        <begin position="1"/>
        <end position="16"/>
    </location>
</feature>
<dbReference type="Pfam" id="PF13831">
    <property type="entry name" value="PHD_2"/>
    <property type="match status" value="1"/>
</dbReference>
<dbReference type="AlphaFoldDB" id="A0A3B0QJC1"/>
<feature type="compositionally biased region" description="Acidic residues" evidence="6">
    <location>
        <begin position="948"/>
        <end position="960"/>
    </location>
</feature>
<dbReference type="InterPro" id="IPR019787">
    <property type="entry name" value="Znf_PHD-finger"/>
</dbReference>
<feature type="domain" description="PHD-type" evidence="7">
    <location>
        <begin position="115"/>
        <end position="177"/>
    </location>
</feature>
<proteinExistence type="evidence at transcript level"/>
<accession>A0A3B0QJC1</accession>
<evidence type="ECO:0000256" key="3">
    <source>
        <dbReference type="ARBA" id="ARBA00022833"/>
    </source>
</evidence>
<dbReference type="GO" id="GO:0006357">
    <property type="term" value="P:regulation of transcription by RNA polymerase II"/>
    <property type="evidence" value="ECO:0007669"/>
    <property type="project" value="TreeGrafter"/>
</dbReference>
<feature type="compositionally biased region" description="Acidic residues" evidence="6">
    <location>
        <begin position="18"/>
        <end position="27"/>
    </location>
</feature>
<name>A0A3B0QJC1_PSOOV</name>
<feature type="domain" description="PHD-type" evidence="7">
    <location>
        <begin position="806"/>
        <end position="861"/>
    </location>
</feature>
<feature type="domain" description="PHD-type" evidence="7">
    <location>
        <begin position="567"/>
        <end position="621"/>
    </location>
</feature>
<feature type="region of interest" description="Disordered" evidence="6">
    <location>
        <begin position="894"/>
        <end position="978"/>
    </location>
</feature>
<dbReference type="CDD" id="cd15562">
    <property type="entry name" value="PHD2_PHF14"/>
    <property type="match status" value="1"/>
</dbReference>
<dbReference type="PROSITE" id="PS51805">
    <property type="entry name" value="EPHD"/>
    <property type="match status" value="1"/>
</dbReference>
<organism evidence="9">
    <name type="scientific">Psoroptes ovis</name>
    <name type="common">Sheep scab mite</name>
    <dbReference type="NCBI Taxonomy" id="83912"/>
    <lineage>
        <taxon>Eukaryota</taxon>
        <taxon>Metazoa</taxon>
        <taxon>Ecdysozoa</taxon>
        <taxon>Arthropoda</taxon>
        <taxon>Chelicerata</taxon>
        <taxon>Arachnida</taxon>
        <taxon>Acari</taxon>
        <taxon>Acariformes</taxon>
        <taxon>Sarcoptiformes</taxon>
        <taxon>Astigmata</taxon>
        <taxon>Psoroptidia</taxon>
        <taxon>Sarcoptoidea</taxon>
        <taxon>Psoroptidae</taxon>
        <taxon>Psoroptes</taxon>
    </lineage>
</organism>
<dbReference type="InterPro" id="IPR013083">
    <property type="entry name" value="Znf_RING/FYVE/PHD"/>
</dbReference>
<feature type="coiled-coil region" evidence="5">
    <location>
        <begin position="428"/>
        <end position="473"/>
    </location>
</feature>
<dbReference type="PROSITE" id="PS01359">
    <property type="entry name" value="ZF_PHD_1"/>
    <property type="match status" value="2"/>
</dbReference>
<dbReference type="PANTHER" id="PTHR13793">
    <property type="entry name" value="PHD FINGER PROTEINS"/>
    <property type="match status" value="1"/>
</dbReference>
<feature type="domain" description="PHD-type" evidence="8">
    <location>
        <begin position="180"/>
        <end position="303"/>
    </location>
</feature>
<dbReference type="Pfam" id="PF00628">
    <property type="entry name" value="PHD"/>
    <property type="match status" value="1"/>
</dbReference>